<reference evidence="3" key="1">
    <citation type="journal article" date="2011" name="Stand. Genomic Sci.">
        <title>Non-contiguous finished genome sequence of the opportunistic oral pathogen Prevotella multisaccharivorax type strain (PPPA20).</title>
        <authorList>
            <person name="Pati A."/>
            <person name="Gronow S."/>
            <person name="Lu M."/>
            <person name="Lapidus A."/>
            <person name="Nolan M."/>
            <person name="Lucas S."/>
            <person name="Hammon N."/>
            <person name="Deshpande S."/>
            <person name="Cheng J.F."/>
            <person name="Tapia R."/>
            <person name="Han C."/>
            <person name="Goodwin L."/>
            <person name="Pitluck S."/>
            <person name="Liolios K."/>
            <person name="Pagani I."/>
            <person name="Mavromatis K."/>
            <person name="Mikhailova N."/>
            <person name="Huntemann M."/>
            <person name="Chen A."/>
            <person name="Palaniappan K."/>
            <person name="Land M."/>
            <person name="Hauser L."/>
            <person name="Detter J.C."/>
            <person name="Brambilla E.M."/>
            <person name="Rohde M."/>
            <person name="Goker M."/>
            <person name="Woyke T."/>
            <person name="Bristow J."/>
            <person name="Eisen J.A."/>
            <person name="Markowitz V."/>
            <person name="Hugenholtz P."/>
            <person name="Kyrpides N.C."/>
            <person name="Klenk H.P."/>
            <person name="Ivanova N."/>
        </authorList>
    </citation>
    <scope>NUCLEOTIDE SEQUENCE [LARGE SCALE GENOMIC DNA]</scope>
    <source>
        <strain evidence="3">DSM 17128</strain>
    </source>
</reference>
<evidence type="ECO:0000313" key="2">
    <source>
        <dbReference type="EMBL" id="EGN56758.1"/>
    </source>
</evidence>
<evidence type="ECO:0000256" key="1">
    <source>
        <dbReference type="SAM" id="MobiDB-lite"/>
    </source>
</evidence>
<dbReference type="EMBL" id="GL945017">
    <property type="protein sequence ID" value="EGN56758.1"/>
    <property type="molecule type" value="Genomic_DNA"/>
</dbReference>
<gene>
    <name evidence="2" type="ORF">Premu_1329</name>
</gene>
<dbReference type="AlphaFoldDB" id="F8NA95"/>
<sequence>MLNADVLLLNDDVPLLNDDILLLGSNDKNETERVPEERQLHSCTSPSQLVQGGPPVGHLK</sequence>
<feature type="region of interest" description="Disordered" evidence="1">
    <location>
        <begin position="26"/>
        <end position="60"/>
    </location>
</feature>
<proteinExistence type="predicted"/>
<feature type="compositionally biased region" description="Polar residues" evidence="1">
    <location>
        <begin position="41"/>
        <end position="50"/>
    </location>
</feature>
<accession>F8NA95</accession>
<protein>
    <submittedName>
        <fullName evidence="2">Uncharacterized protein</fullName>
    </submittedName>
</protein>
<dbReference type="Proteomes" id="UP000002772">
    <property type="component" value="Unassembled WGS sequence"/>
</dbReference>
<keyword evidence="3" id="KW-1185">Reference proteome</keyword>
<dbReference type="HOGENOM" id="CLU_2937835_0_0_10"/>
<name>F8NA95_9BACT</name>
<dbReference type="STRING" id="688246.Premu_1329"/>
<evidence type="ECO:0000313" key="3">
    <source>
        <dbReference type="Proteomes" id="UP000002772"/>
    </source>
</evidence>
<organism evidence="2 3">
    <name type="scientific">Hallella multisaccharivorax DSM 17128</name>
    <dbReference type="NCBI Taxonomy" id="688246"/>
    <lineage>
        <taxon>Bacteria</taxon>
        <taxon>Pseudomonadati</taxon>
        <taxon>Bacteroidota</taxon>
        <taxon>Bacteroidia</taxon>
        <taxon>Bacteroidales</taxon>
        <taxon>Prevotellaceae</taxon>
        <taxon>Hallella</taxon>
    </lineage>
</organism>
<feature type="compositionally biased region" description="Basic and acidic residues" evidence="1">
    <location>
        <begin position="27"/>
        <end position="40"/>
    </location>
</feature>